<evidence type="ECO:0000313" key="3">
    <source>
        <dbReference type="EMBL" id="GAA4908703.1"/>
    </source>
</evidence>
<dbReference type="Proteomes" id="UP001501521">
    <property type="component" value="Unassembled WGS sequence"/>
</dbReference>
<dbReference type="EMBL" id="BAABLV010000048">
    <property type="protein sequence ID" value="GAA4908703.1"/>
    <property type="molecule type" value="Genomic_DNA"/>
</dbReference>
<name>A0ABP9FNC5_9ACTN</name>
<accession>A0ABP9FNC5</accession>
<feature type="region of interest" description="Disordered" evidence="1">
    <location>
        <begin position="225"/>
        <end position="247"/>
    </location>
</feature>
<dbReference type="RefSeq" id="WP_345584384.1">
    <property type="nucleotide sequence ID" value="NZ_BAABLV010000048.1"/>
</dbReference>
<keyword evidence="4" id="KW-1185">Reference proteome</keyword>
<dbReference type="CDD" id="cd05243">
    <property type="entry name" value="SDR_a5"/>
    <property type="match status" value="1"/>
</dbReference>
<dbReference type="InterPro" id="IPR016040">
    <property type="entry name" value="NAD(P)-bd_dom"/>
</dbReference>
<dbReference type="SUPFAM" id="SSF51735">
    <property type="entry name" value="NAD(P)-binding Rossmann-fold domains"/>
    <property type="match status" value="1"/>
</dbReference>
<evidence type="ECO:0000313" key="4">
    <source>
        <dbReference type="Proteomes" id="UP001501521"/>
    </source>
</evidence>
<gene>
    <name evidence="3" type="ORF">GCM10025789_30320</name>
</gene>
<dbReference type="Pfam" id="PF13460">
    <property type="entry name" value="NAD_binding_10"/>
    <property type="match status" value="1"/>
</dbReference>
<protein>
    <submittedName>
        <fullName evidence="3">SDR family oxidoreductase</fullName>
    </submittedName>
</protein>
<evidence type="ECO:0000259" key="2">
    <source>
        <dbReference type="Pfam" id="PF13460"/>
    </source>
</evidence>
<reference evidence="4" key="1">
    <citation type="journal article" date="2019" name="Int. J. Syst. Evol. Microbiol.">
        <title>The Global Catalogue of Microorganisms (GCM) 10K type strain sequencing project: providing services to taxonomists for standard genome sequencing and annotation.</title>
        <authorList>
            <consortium name="The Broad Institute Genomics Platform"/>
            <consortium name="The Broad Institute Genome Sequencing Center for Infectious Disease"/>
            <person name="Wu L."/>
            <person name="Ma J."/>
        </authorList>
    </citation>
    <scope>NUCLEOTIDE SEQUENCE [LARGE SCALE GENOMIC DNA]</scope>
    <source>
        <strain evidence="4">JCM 19125</strain>
    </source>
</reference>
<proteinExistence type="predicted"/>
<dbReference type="PANTHER" id="PTHR15020">
    <property type="entry name" value="FLAVIN REDUCTASE-RELATED"/>
    <property type="match status" value="1"/>
</dbReference>
<sequence>MKICIIGGHGKIALLLHPLLVQGGHEVAALIRNPAHVSDVEETGASAVVADVECLDTDALAAQFDGFDAVIWSAGAGGGNPERTYAVDRDAAMRAVDAALQAGVWRFVMVSYVGSGVDDIPEDNPFHHYAVAKADADQHLRASSLNWTIVAPGQLTEEPATGKIEYGDHVLSGLTSRGNVAQVLAAVVGRADLPGITIRFRDGVHPVGLALDSLVRRNSGQTVNALTEGVGPQGPFLQGVDEDVPHD</sequence>
<evidence type="ECO:0000256" key="1">
    <source>
        <dbReference type="SAM" id="MobiDB-lite"/>
    </source>
</evidence>
<organism evidence="3 4">
    <name type="scientific">Tessaracoccus lubricantis</name>
    <dbReference type="NCBI Taxonomy" id="545543"/>
    <lineage>
        <taxon>Bacteria</taxon>
        <taxon>Bacillati</taxon>
        <taxon>Actinomycetota</taxon>
        <taxon>Actinomycetes</taxon>
        <taxon>Propionibacteriales</taxon>
        <taxon>Propionibacteriaceae</taxon>
        <taxon>Tessaracoccus</taxon>
    </lineage>
</organism>
<dbReference type="InterPro" id="IPR036291">
    <property type="entry name" value="NAD(P)-bd_dom_sf"/>
</dbReference>
<comment type="caution">
    <text evidence="3">The sequence shown here is derived from an EMBL/GenBank/DDBJ whole genome shotgun (WGS) entry which is preliminary data.</text>
</comment>
<feature type="domain" description="NAD(P)-binding" evidence="2">
    <location>
        <begin position="7"/>
        <end position="188"/>
    </location>
</feature>
<dbReference type="Gene3D" id="3.40.50.720">
    <property type="entry name" value="NAD(P)-binding Rossmann-like Domain"/>
    <property type="match status" value="1"/>
</dbReference>
<dbReference type="PANTHER" id="PTHR15020:SF50">
    <property type="entry name" value="UPF0659 PROTEIN YMR090W"/>
    <property type="match status" value="1"/>
</dbReference>